<sequence>MSSNSYVHGASSQPLIGQTIGQFFDDICHRHAQREALVVRGQSVRWTYAELRRQVDSLACGLMALGLEAGDRIGIWSQNNVEWVLMQFATAKAGLILVNINPAYRRAELEYALNKVACKALVLSPSFKSSDYLAMLGDLAPELASAAPGQLAAARLPALRWVIRMGRETSPGMLNFDDLLNAPGQEALEALAQRGETLQFDEPINIQFTSGTTGSPKGATLSHHNILNNGFFVGEAMRLTAEDRLCIPVPLYHCFGMVLGNLACVTHGATMVYPSEAFDPLAVLETVEAERCTGLHGVPTMFIAVLDHPRFDEFDLSSLRTGIMAGSPCPIEVMKRVVERMHMEEVTIAYGMTETSPVSFQSHTDTPVSKKVSTVGLIHPHVEVKIVDPEGRIVPRGQTGELLTRGYSVMLGYWEDEARTREAIDVAGWMHTGDLATLDESGYCNIVGRVKDMVIRGGENIYPREIEEFLYRHPDIQDVQVIGVPDERFGEELCAWIRVREGASLDADGVRAFCQGQIAHYKIPRYIEFVSDFPMTITGKIQKFVMRQQMKERLGLEESRTA</sequence>
<dbReference type="Proteomes" id="UP000294801">
    <property type="component" value="Unassembled WGS sequence"/>
</dbReference>
<dbReference type="CDD" id="cd05917">
    <property type="entry name" value="FACL_like_2"/>
    <property type="match status" value="1"/>
</dbReference>
<dbReference type="RefSeq" id="WP_132097788.1">
    <property type="nucleotide sequence ID" value="NZ_SMDA01000001.1"/>
</dbReference>
<evidence type="ECO:0000259" key="3">
    <source>
        <dbReference type="Pfam" id="PF00501"/>
    </source>
</evidence>
<protein>
    <submittedName>
        <fullName evidence="5">Fatty-acyl-CoA synthase</fullName>
    </submittedName>
</protein>
<comment type="caution">
    <text evidence="5">The sequence shown here is derived from an EMBL/GenBank/DDBJ whole genome shotgun (WGS) entry which is preliminary data.</text>
</comment>
<keyword evidence="6" id="KW-1185">Reference proteome</keyword>
<accession>A0ABY2D0X5</accession>
<comment type="similarity">
    <text evidence="1">Belongs to the ATP-dependent AMP-binding enzyme family.</text>
</comment>
<dbReference type="InterPro" id="IPR000873">
    <property type="entry name" value="AMP-dep_synth/lig_dom"/>
</dbReference>
<dbReference type="InterPro" id="IPR025110">
    <property type="entry name" value="AMP-bd_C"/>
</dbReference>
<dbReference type="Pfam" id="PF13193">
    <property type="entry name" value="AMP-binding_C"/>
    <property type="match status" value="1"/>
</dbReference>
<dbReference type="Pfam" id="PF00501">
    <property type="entry name" value="AMP-binding"/>
    <property type="match status" value="1"/>
</dbReference>
<feature type="domain" description="AMP-dependent synthetase/ligase" evidence="3">
    <location>
        <begin position="25"/>
        <end position="414"/>
    </location>
</feature>
<organism evidence="5 6">
    <name type="scientific">Gulbenkiania mobilis</name>
    <dbReference type="NCBI Taxonomy" id="397457"/>
    <lineage>
        <taxon>Bacteria</taxon>
        <taxon>Pseudomonadati</taxon>
        <taxon>Pseudomonadota</taxon>
        <taxon>Betaproteobacteria</taxon>
        <taxon>Neisseriales</taxon>
        <taxon>Chromobacteriaceae</taxon>
        <taxon>Gulbenkiania</taxon>
    </lineage>
</organism>
<dbReference type="SUPFAM" id="SSF56801">
    <property type="entry name" value="Acetyl-CoA synthetase-like"/>
    <property type="match status" value="1"/>
</dbReference>
<feature type="domain" description="AMP-binding enzyme C-terminal" evidence="4">
    <location>
        <begin position="465"/>
        <end position="540"/>
    </location>
</feature>
<dbReference type="PANTHER" id="PTHR43201">
    <property type="entry name" value="ACYL-COA SYNTHETASE"/>
    <property type="match status" value="1"/>
</dbReference>
<name>A0ABY2D0X5_GULMO</name>
<evidence type="ECO:0000256" key="2">
    <source>
        <dbReference type="ARBA" id="ARBA00022598"/>
    </source>
</evidence>
<dbReference type="Gene3D" id="3.40.50.12780">
    <property type="entry name" value="N-terminal domain of ligase-like"/>
    <property type="match status" value="1"/>
</dbReference>
<evidence type="ECO:0000313" key="5">
    <source>
        <dbReference type="EMBL" id="TCW33952.1"/>
    </source>
</evidence>
<gene>
    <name evidence="5" type="ORF">EV669_101489</name>
</gene>
<dbReference type="NCBIfam" id="NF009233">
    <property type="entry name" value="PRK12583.1"/>
    <property type="match status" value="1"/>
</dbReference>
<evidence type="ECO:0000256" key="1">
    <source>
        <dbReference type="ARBA" id="ARBA00006432"/>
    </source>
</evidence>
<keyword evidence="2" id="KW-0436">Ligase</keyword>
<evidence type="ECO:0000313" key="6">
    <source>
        <dbReference type="Proteomes" id="UP000294801"/>
    </source>
</evidence>
<dbReference type="InterPro" id="IPR020845">
    <property type="entry name" value="AMP-binding_CS"/>
</dbReference>
<dbReference type="PANTHER" id="PTHR43201:SF5">
    <property type="entry name" value="MEDIUM-CHAIN ACYL-COA LIGASE ACSF2, MITOCHONDRIAL"/>
    <property type="match status" value="1"/>
</dbReference>
<dbReference type="InterPro" id="IPR042099">
    <property type="entry name" value="ANL_N_sf"/>
</dbReference>
<dbReference type="InterPro" id="IPR045851">
    <property type="entry name" value="AMP-bd_C_sf"/>
</dbReference>
<reference evidence="5 6" key="1">
    <citation type="submission" date="2019-03" db="EMBL/GenBank/DDBJ databases">
        <title>Genomic Encyclopedia of Type Strains, Phase IV (KMG-IV): sequencing the most valuable type-strain genomes for metagenomic binning, comparative biology and taxonomic classification.</title>
        <authorList>
            <person name="Goeker M."/>
        </authorList>
    </citation>
    <scope>NUCLEOTIDE SEQUENCE [LARGE SCALE GENOMIC DNA]</scope>
    <source>
        <strain evidence="5 6">DSM 18507</strain>
    </source>
</reference>
<dbReference type="EMBL" id="SMDA01000001">
    <property type="protein sequence ID" value="TCW33952.1"/>
    <property type="molecule type" value="Genomic_DNA"/>
</dbReference>
<dbReference type="PROSITE" id="PS00455">
    <property type="entry name" value="AMP_BINDING"/>
    <property type="match status" value="1"/>
</dbReference>
<evidence type="ECO:0000259" key="4">
    <source>
        <dbReference type="Pfam" id="PF13193"/>
    </source>
</evidence>
<proteinExistence type="inferred from homology"/>
<dbReference type="Gene3D" id="3.30.300.30">
    <property type="match status" value="1"/>
</dbReference>